<dbReference type="SUPFAM" id="SSF53098">
    <property type="entry name" value="Ribonuclease H-like"/>
    <property type="match status" value="1"/>
</dbReference>
<evidence type="ECO:0000313" key="2">
    <source>
        <dbReference type="EMBL" id="CUS34233.1"/>
    </source>
</evidence>
<reference evidence="3" key="1">
    <citation type="submission" date="2015-10" db="EMBL/GenBank/DDBJ databases">
        <authorList>
            <person name="Luecker S."/>
            <person name="Luecker S."/>
        </authorList>
    </citation>
    <scope>NUCLEOTIDE SEQUENCE [LARGE SCALE GENOMIC DNA]</scope>
</reference>
<dbReference type="EMBL" id="CZPZ01000008">
    <property type="protein sequence ID" value="CUS34233.1"/>
    <property type="molecule type" value="Genomic_DNA"/>
</dbReference>
<accession>A0A0S4LBP2</accession>
<dbReference type="InterPro" id="IPR001584">
    <property type="entry name" value="Integrase_cat-core"/>
</dbReference>
<name>A0A0S4LBP2_9BACT</name>
<gene>
    <name evidence="2" type="ORF">COMA2_160048</name>
</gene>
<evidence type="ECO:0000313" key="3">
    <source>
        <dbReference type="Proteomes" id="UP000198736"/>
    </source>
</evidence>
<proteinExistence type="predicted"/>
<protein>
    <recommendedName>
        <fullName evidence="1">Integrase catalytic domain-containing protein</fullName>
    </recommendedName>
</protein>
<dbReference type="GO" id="GO:0015074">
    <property type="term" value="P:DNA integration"/>
    <property type="evidence" value="ECO:0007669"/>
    <property type="project" value="InterPro"/>
</dbReference>
<sequence length="77" mass="9019">MQNAFIESFNGKFRDECLNEHWFVTLQEAQLVIEAWRREYSEERTHSAIGDVTPQEFITHYQTRAQPTQELTSSALG</sequence>
<evidence type="ECO:0000259" key="1">
    <source>
        <dbReference type="Pfam" id="PF13683"/>
    </source>
</evidence>
<dbReference type="Proteomes" id="UP000198736">
    <property type="component" value="Unassembled WGS sequence"/>
</dbReference>
<organism evidence="2 3">
    <name type="scientific">Candidatus Nitrospira nitrificans</name>
    <dbReference type="NCBI Taxonomy" id="1742973"/>
    <lineage>
        <taxon>Bacteria</taxon>
        <taxon>Pseudomonadati</taxon>
        <taxon>Nitrospirota</taxon>
        <taxon>Nitrospiria</taxon>
        <taxon>Nitrospirales</taxon>
        <taxon>Nitrospiraceae</taxon>
        <taxon>Nitrospira</taxon>
    </lineage>
</organism>
<dbReference type="PANTHER" id="PTHR47515">
    <property type="entry name" value="LOW CALCIUM RESPONSE LOCUS PROTEIN T"/>
    <property type="match status" value="1"/>
</dbReference>
<dbReference type="Pfam" id="PF13683">
    <property type="entry name" value="rve_3"/>
    <property type="match status" value="1"/>
</dbReference>
<dbReference type="PANTHER" id="PTHR47515:SF1">
    <property type="entry name" value="BLR2054 PROTEIN"/>
    <property type="match status" value="1"/>
</dbReference>
<dbReference type="AlphaFoldDB" id="A0A0S4LBP2"/>
<keyword evidence="3" id="KW-1185">Reference proteome</keyword>
<feature type="domain" description="Integrase catalytic" evidence="1">
    <location>
        <begin position="1"/>
        <end position="54"/>
    </location>
</feature>
<dbReference type="STRING" id="1742973.COMA2_160048"/>
<dbReference type="InterPro" id="IPR012337">
    <property type="entry name" value="RNaseH-like_sf"/>
</dbReference>